<proteinExistence type="predicted"/>
<comment type="caution">
    <text evidence="2">The sequence shown here is derived from an EMBL/GenBank/DDBJ whole genome shotgun (WGS) entry which is preliminary data.</text>
</comment>
<sequence>MFIVMGLICALLLAACSSGGQDTPAPTQEAAIVNGTLEGGDDSLGSDINLKDINIEMQGENTVITMYFLNGSRIAGVDESKISAVPSYKVTQLPAPFRLQVDLKIGFWDYADNNETYNNSIIYGLFNTAHSDSDEVSIFFQLNEDVQTTVKEDSDKLVITMSPKPSVAESAFFVGLNAYEAYEQNLVPQDIGMTPTMCDGLTDLMLISKPLKDEASANKLAEEVNLKIAGAVPAKQAYVFQMSTDALPQYNKSMDAESVKEEPVMMKDGVATSLAVMVENGRYLCTMADGRILYARSYVPDSTEDTEQVLKEKLWIIETNGKKTQLELPYFYSVEKAAASADGRYIAILDSGIENKVLYVYDTQEGMLRNLGEEGLGRLTTSFAWDPEQPVIYAMTGEDSLQLKKYDVTQPGAVEGVEEQPGADSKIELAGGKVYFADKSANDGAGMIYSVDIASQERKEITQGVDFTISNDGGYLAAVVPVKNEEDPEALSYAVTIKNLTTEAEPVEVISNVSVESLGFGADNNTLYITTPDYEGVTEEYPFALLRYVLSTQQFAPVEFSKTSRIIPGVNAGEVYVIDYFSQNGNSFYVTYIDQEK</sequence>
<organism evidence="2 3">
    <name type="scientific">Christensenella hongkongensis</name>
    <dbReference type="NCBI Taxonomy" id="270498"/>
    <lineage>
        <taxon>Bacteria</taxon>
        <taxon>Bacillati</taxon>
        <taxon>Bacillota</taxon>
        <taxon>Clostridia</taxon>
        <taxon>Christensenellales</taxon>
        <taxon>Christensenellaceae</taxon>
        <taxon>Christensenella</taxon>
    </lineage>
</organism>
<evidence type="ECO:0000313" key="2">
    <source>
        <dbReference type="EMBL" id="KKI51378.1"/>
    </source>
</evidence>
<dbReference type="STRING" id="270498.CHK_1166"/>
<name>A0A0M2NGU1_9FIRM</name>
<feature type="signal peptide" evidence="1">
    <location>
        <begin position="1"/>
        <end position="20"/>
    </location>
</feature>
<dbReference type="Proteomes" id="UP000034076">
    <property type="component" value="Unassembled WGS sequence"/>
</dbReference>
<evidence type="ECO:0000313" key="3">
    <source>
        <dbReference type="Proteomes" id="UP000034076"/>
    </source>
</evidence>
<dbReference type="Gene3D" id="2.120.10.30">
    <property type="entry name" value="TolB, C-terminal domain"/>
    <property type="match status" value="1"/>
</dbReference>
<keyword evidence="3" id="KW-1185">Reference proteome</keyword>
<feature type="chain" id="PRO_5039235871" evidence="1">
    <location>
        <begin position="21"/>
        <end position="597"/>
    </location>
</feature>
<dbReference type="AlphaFoldDB" id="A0A0M2NGU1"/>
<accession>A0A0M2NGU1</accession>
<protein>
    <submittedName>
        <fullName evidence="2">Uncharacterized protein</fullName>
    </submittedName>
</protein>
<reference evidence="2 3" key="1">
    <citation type="submission" date="2015-04" db="EMBL/GenBank/DDBJ databases">
        <title>Draft genome sequence of bacteremic isolate Catabacter hongkongensis type strain HKU16T.</title>
        <authorList>
            <person name="Lau S.K."/>
            <person name="Teng J.L."/>
            <person name="Huang Y."/>
            <person name="Curreem S.O."/>
            <person name="Tsui S.K."/>
            <person name="Woo P.C."/>
        </authorList>
    </citation>
    <scope>NUCLEOTIDE SEQUENCE [LARGE SCALE GENOMIC DNA]</scope>
    <source>
        <strain evidence="2 3">HKU16</strain>
    </source>
</reference>
<dbReference type="InterPro" id="IPR011042">
    <property type="entry name" value="6-blade_b-propeller_TolB-like"/>
</dbReference>
<gene>
    <name evidence="2" type="ORF">CHK_1166</name>
</gene>
<dbReference type="PATRIC" id="fig|270498.16.peg.125"/>
<keyword evidence="1" id="KW-0732">Signal</keyword>
<evidence type="ECO:0000256" key="1">
    <source>
        <dbReference type="SAM" id="SignalP"/>
    </source>
</evidence>
<dbReference type="SUPFAM" id="SSF82171">
    <property type="entry name" value="DPP6 N-terminal domain-like"/>
    <property type="match status" value="1"/>
</dbReference>
<dbReference type="EMBL" id="LAYJ01000078">
    <property type="protein sequence ID" value="KKI51378.1"/>
    <property type="molecule type" value="Genomic_DNA"/>
</dbReference>